<dbReference type="PROSITE" id="PS50897">
    <property type="entry name" value="CTLH"/>
    <property type="match status" value="1"/>
</dbReference>
<dbReference type="InterPro" id="IPR024964">
    <property type="entry name" value="CTLH/CRA"/>
</dbReference>
<protein>
    <submittedName>
        <fullName evidence="4">CTLH domain-containing protein</fullName>
    </submittedName>
</protein>
<dbReference type="GO" id="GO:0004842">
    <property type="term" value="F:ubiquitin-protein transferase activity"/>
    <property type="evidence" value="ECO:0007669"/>
    <property type="project" value="InterPro"/>
</dbReference>
<sequence length="147" mass="16714">MNCAEEVTCMTRFQRHLADYLFANGYPKSALKLARDRPELSELCLTELFEEAVQIEDALYRGDTGPAHNWIQEANFKLKKSESYFEFDLRVFEFYLLVREGKRMEAIHLVGGVSAKKSLSRGSIEVPIDNLRLKAPPEGAVLLAAFL</sequence>
<dbReference type="GO" id="GO:0043161">
    <property type="term" value="P:proteasome-mediated ubiquitin-dependent protein catabolic process"/>
    <property type="evidence" value="ECO:0007669"/>
    <property type="project" value="InterPro"/>
</dbReference>
<evidence type="ECO:0000313" key="2">
    <source>
        <dbReference type="EMBL" id="VDP92629.1"/>
    </source>
</evidence>
<evidence type="ECO:0000313" key="3">
    <source>
        <dbReference type="Proteomes" id="UP000272942"/>
    </source>
</evidence>
<dbReference type="EMBL" id="UZAN01060300">
    <property type="protein sequence ID" value="VDP92629.1"/>
    <property type="molecule type" value="Genomic_DNA"/>
</dbReference>
<dbReference type="GO" id="GO:0034657">
    <property type="term" value="C:GID complex"/>
    <property type="evidence" value="ECO:0007669"/>
    <property type="project" value="TreeGrafter"/>
</dbReference>
<dbReference type="SMART" id="SM00668">
    <property type="entry name" value="CTLH"/>
    <property type="match status" value="1"/>
</dbReference>
<dbReference type="GO" id="GO:0005634">
    <property type="term" value="C:nucleus"/>
    <property type="evidence" value="ECO:0007669"/>
    <property type="project" value="TreeGrafter"/>
</dbReference>
<dbReference type="InterPro" id="IPR006595">
    <property type="entry name" value="CTLH_C"/>
</dbReference>
<reference evidence="4" key="1">
    <citation type="submission" date="2016-06" db="UniProtKB">
        <authorList>
            <consortium name="WormBaseParasite"/>
        </authorList>
    </citation>
    <scope>IDENTIFICATION</scope>
</reference>
<dbReference type="Pfam" id="PF10607">
    <property type="entry name" value="CTLH"/>
    <property type="match status" value="1"/>
</dbReference>
<reference evidence="2 3" key="2">
    <citation type="submission" date="2018-11" db="EMBL/GenBank/DDBJ databases">
        <authorList>
            <consortium name="Pathogen Informatics"/>
        </authorList>
    </citation>
    <scope>NUCLEOTIDE SEQUENCE [LARGE SCALE GENOMIC DNA]</scope>
    <source>
        <strain evidence="2 3">Egypt</strain>
    </source>
</reference>
<dbReference type="OrthoDB" id="1933455at2759"/>
<evidence type="ECO:0000259" key="1">
    <source>
        <dbReference type="PROSITE" id="PS50897"/>
    </source>
</evidence>
<dbReference type="Proteomes" id="UP000272942">
    <property type="component" value="Unassembled WGS sequence"/>
</dbReference>
<dbReference type="GO" id="GO:0005737">
    <property type="term" value="C:cytoplasm"/>
    <property type="evidence" value="ECO:0007669"/>
    <property type="project" value="TreeGrafter"/>
</dbReference>
<keyword evidence="3" id="KW-1185">Reference proteome</keyword>
<dbReference type="AlphaFoldDB" id="A0A183B822"/>
<feature type="domain" description="CTLH" evidence="1">
    <location>
        <begin position="49"/>
        <end position="105"/>
    </location>
</feature>
<dbReference type="PANTHER" id="PTHR12170">
    <property type="entry name" value="MACROPHAGE ERYTHROBLAST ATTACHER-RELATED"/>
    <property type="match status" value="1"/>
</dbReference>
<evidence type="ECO:0000313" key="4">
    <source>
        <dbReference type="WBParaSite" id="ECPE_0001539701-mRNA-1"/>
    </source>
</evidence>
<organism evidence="4">
    <name type="scientific">Echinostoma caproni</name>
    <dbReference type="NCBI Taxonomy" id="27848"/>
    <lineage>
        <taxon>Eukaryota</taxon>
        <taxon>Metazoa</taxon>
        <taxon>Spiralia</taxon>
        <taxon>Lophotrochozoa</taxon>
        <taxon>Platyhelminthes</taxon>
        <taxon>Trematoda</taxon>
        <taxon>Digenea</taxon>
        <taxon>Plagiorchiida</taxon>
        <taxon>Echinostomata</taxon>
        <taxon>Echinostomatoidea</taxon>
        <taxon>Echinostomatidae</taxon>
        <taxon>Echinostoma</taxon>
    </lineage>
</organism>
<accession>A0A183B822</accession>
<gene>
    <name evidence="2" type="ORF">ECPE_LOCUS15357</name>
</gene>
<dbReference type="WBParaSite" id="ECPE_0001539701-mRNA-1">
    <property type="protein sequence ID" value="ECPE_0001539701-mRNA-1"/>
    <property type="gene ID" value="ECPE_0001539701"/>
</dbReference>
<name>A0A183B822_9TREM</name>
<dbReference type="InterPro" id="IPR045098">
    <property type="entry name" value="Fyv10_fam"/>
</dbReference>
<proteinExistence type="predicted"/>
<dbReference type="PANTHER" id="PTHR12170:SF2">
    <property type="entry name" value="E3 UBIQUITIN-PROTEIN TRANSFERASE MAEA"/>
    <property type="match status" value="1"/>
</dbReference>